<dbReference type="OrthoDB" id="1620856at2"/>
<feature type="domain" description="DUF1559" evidence="2">
    <location>
        <begin position="37"/>
        <end position="319"/>
    </location>
</feature>
<dbReference type="InterPro" id="IPR045584">
    <property type="entry name" value="Pilin-like"/>
</dbReference>
<evidence type="ECO:0000313" key="4">
    <source>
        <dbReference type="Proteomes" id="UP000214646"/>
    </source>
</evidence>
<protein>
    <recommendedName>
        <fullName evidence="2">DUF1559 domain-containing protein</fullName>
    </recommendedName>
</protein>
<dbReference type="Gene3D" id="3.30.700.10">
    <property type="entry name" value="Glycoprotein, Type 4 Pilin"/>
    <property type="match status" value="1"/>
</dbReference>
<dbReference type="EMBL" id="NIDE01000004">
    <property type="protein sequence ID" value="OWK43229.1"/>
    <property type="molecule type" value="Genomic_DNA"/>
</dbReference>
<dbReference type="InterPro" id="IPR012902">
    <property type="entry name" value="N_methyl_site"/>
</dbReference>
<evidence type="ECO:0000313" key="3">
    <source>
        <dbReference type="EMBL" id="OWK43229.1"/>
    </source>
</evidence>
<dbReference type="InterPro" id="IPR011453">
    <property type="entry name" value="DUF1559"/>
</dbReference>
<dbReference type="RefSeq" id="WP_088254828.1">
    <property type="nucleotide sequence ID" value="NZ_NIDE01000004.1"/>
</dbReference>
<sequence>MTLSSINKRPRAFTLVELLVVIAIVAILFGLLLPAVQKVREAAARAKCSNNLKQIALACHGYHDVQQTLPASVLVGRGISWNDENNMGPTFLMLILPYMEQAALYNQVSASVLNYQQFCPPNTAGGSNDQNWRTYRGTPIPAYNCPSESYGGTLGTRAGGGWARGNYGANNGPGDPGNMARGGSEIMTPANSTVAASGAGVLVMNGGVTMTMLTNEDGASNTIMVAHLRVGPTQDDMRGTWAFGQTGANYLANVPYGDDLGPNYPYYAADDVLGCSSQPEIEMGCWDQWYGQATARSQHPGGVLAAMGDGTVRFVANSVSTDTWFRMLSRNDGLTWTDN</sequence>
<dbReference type="Pfam" id="PF07596">
    <property type="entry name" value="SBP_bac_10"/>
    <property type="match status" value="1"/>
</dbReference>
<organism evidence="3 4">
    <name type="scientific">Fimbriiglobus ruber</name>
    <dbReference type="NCBI Taxonomy" id="1908690"/>
    <lineage>
        <taxon>Bacteria</taxon>
        <taxon>Pseudomonadati</taxon>
        <taxon>Planctomycetota</taxon>
        <taxon>Planctomycetia</taxon>
        <taxon>Gemmatales</taxon>
        <taxon>Gemmataceae</taxon>
        <taxon>Fimbriiglobus</taxon>
    </lineage>
</organism>
<reference evidence="4" key="1">
    <citation type="submission" date="2017-06" db="EMBL/GenBank/DDBJ databases">
        <title>Genome analysis of Fimbriiglobus ruber SP5, the first member of the order Planctomycetales with confirmed chitinolytic capability.</title>
        <authorList>
            <person name="Ravin N.V."/>
            <person name="Rakitin A.L."/>
            <person name="Ivanova A.A."/>
            <person name="Beletsky A.V."/>
            <person name="Kulichevskaya I.S."/>
            <person name="Mardanov A.V."/>
            <person name="Dedysh S.N."/>
        </authorList>
    </citation>
    <scope>NUCLEOTIDE SEQUENCE [LARGE SCALE GENOMIC DNA]</scope>
    <source>
        <strain evidence="4">SP5</strain>
    </source>
</reference>
<dbReference type="AlphaFoldDB" id="A0A225E166"/>
<proteinExistence type="predicted"/>
<dbReference type="PANTHER" id="PTHR30093">
    <property type="entry name" value="GENERAL SECRETION PATHWAY PROTEIN G"/>
    <property type="match status" value="1"/>
</dbReference>
<accession>A0A225E166</accession>
<dbReference type="NCBIfam" id="TIGR04294">
    <property type="entry name" value="pre_pil_HX9DG"/>
    <property type="match status" value="1"/>
</dbReference>
<dbReference type="NCBIfam" id="TIGR02532">
    <property type="entry name" value="IV_pilin_GFxxxE"/>
    <property type="match status" value="1"/>
</dbReference>
<dbReference type="SUPFAM" id="SSF54523">
    <property type="entry name" value="Pili subunits"/>
    <property type="match status" value="1"/>
</dbReference>
<dbReference type="InterPro" id="IPR027558">
    <property type="entry name" value="Pre_pil_HX9DG_C"/>
</dbReference>
<dbReference type="Pfam" id="PF07963">
    <property type="entry name" value="N_methyl"/>
    <property type="match status" value="1"/>
</dbReference>
<evidence type="ECO:0000256" key="1">
    <source>
        <dbReference type="SAM" id="Phobius"/>
    </source>
</evidence>
<keyword evidence="1" id="KW-1133">Transmembrane helix</keyword>
<evidence type="ECO:0000259" key="2">
    <source>
        <dbReference type="Pfam" id="PF07596"/>
    </source>
</evidence>
<name>A0A225E166_9BACT</name>
<feature type="transmembrane region" description="Helical" evidence="1">
    <location>
        <begin position="12"/>
        <end position="33"/>
    </location>
</feature>
<keyword evidence="1" id="KW-0812">Transmembrane</keyword>
<gene>
    <name evidence="3" type="ORF">FRUB_02828</name>
</gene>
<keyword evidence="1" id="KW-0472">Membrane</keyword>
<keyword evidence="4" id="KW-1185">Reference proteome</keyword>
<dbReference type="PANTHER" id="PTHR30093:SF2">
    <property type="entry name" value="TYPE II SECRETION SYSTEM PROTEIN H"/>
    <property type="match status" value="1"/>
</dbReference>
<dbReference type="Proteomes" id="UP000214646">
    <property type="component" value="Unassembled WGS sequence"/>
</dbReference>
<comment type="caution">
    <text evidence="3">The sequence shown here is derived from an EMBL/GenBank/DDBJ whole genome shotgun (WGS) entry which is preliminary data.</text>
</comment>